<organism evidence="1">
    <name type="scientific">Flavobacterium sp. WC2429</name>
    <dbReference type="NCBI Taxonomy" id="3234140"/>
    <lineage>
        <taxon>Bacteria</taxon>
        <taxon>Pseudomonadati</taxon>
        <taxon>Bacteroidota</taxon>
        <taxon>Flavobacteriia</taxon>
        <taxon>Flavobacteriales</taxon>
        <taxon>Flavobacteriaceae</taxon>
        <taxon>Flavobacterium</taxon>
    </lineage>
</organism>
<dbReference type="AlphaFoldDB" id="A0AB39WI33"/>
<protein>
    <submittedName>
        <fullName evidence="1">Phosphoribosylpyrophosphate synthetase</fullName>
    </submittedName>
</protein>
<proteinExistence type="predicted"/>
<name>A0AB39WI33_9FLAO</name>
<reference evidence="1" key="1">
    <citation type="submission" date="2024-07" db="EMBL/GenBank/DDBJ databases">
        <authorList>
            <person name="Biller S.J."/>
        </authorList>
    </citation>
    <scope>NUCLEOTIDE SEQUENCE</scope>
    <source>
        <strain evidence="1">WC2429</strain>
    </source>
</reference>
<accession>A0AB39WI33</accession>
<dbReference type="EMBL" id="CP165627">
    <property type="protein sequence ID" value="XDV00987.1"/>
    <property type="molecule type" value="Genomic_DNA"/>
</dbReference>
<evidence type="ECO:0000313" key="1">
    <source>
        <dbReference type="EMBL" id="XDV00987.1"/>
    </source>
</evidence>
<sequence>MKNINYDTVSEAINELAKRGYTTDFEIFKDLDCLVCKKTAKQLSPDEFEIDETYRFEGDSDPGDEMIVFAISSKEHNVKGIVVNAYGMYGDPSTSKIVELLYKKT</sequence>
<dbReference type="RefSeq" id="WP_369764919.1">
    <property type="nucleotide sequence ID" value="NZ_CP165627.1"/>
</dbReference>
<gene>
    <name evidence="1" type="ORF">AB3G32_11685</name>
</gene>